<dbReference type="InterPro" id="IPR050126">
    <property type="entry name" value="Ap4A_hydrolase"/>
</dbReference>
<dbReference type="GO" id="GO:0016791">
    <property type="term" value="F:phosphatase activity"/>
    <property type="evidence" value="ECO:0007669"/>
    <property type="project" value="TreeGrafter"/>
</dbReference>
<dbReference type="EMBL" id="QFBC01000002">
    <property type="protein sequence ID" value="PWE57092.1"/>
    <property type="molecule type" value="Genomic_DNA"/>
</dbReference>
<dbReference type="SUPFAM" id="SSF56300">
    <property type="entry name" value="Metallo-dependent phosphatases"/>
    <property type="match status" value="1"/>
</dbReference>
<feature type="domain" description="Calcineurin-like phosphoesterase" evidence="1">
    <location>
        <begin position="25"/>
        <end position="216"/>
    </location>
</feature>
<dbReference type="GO" id="GO:0005737">
    <property type="term" value="C:cytoplasm"/>
    <property type="evidence" value="ECO:0007669"/>
    <property type="project" value="TreeGrafter"/>
</dbReference>
<dbReference type="PANTHER" id="PTHR42850:SF4">
    <property type="entry name" value="ZINC-DEPENDENT ENDOPOLYPHOSPHATASE"/>
    <property type="match status" value="1"/>
</dbReference>
<organism evidence="2 3">
    <name type="scientific">Metarhizobium album</name>
    <dbReference type="NCBI Taxonomy" id="2182425"/>
    <lineage>
        <taxon>Bacteria</taxon>
        <taxon>Pseudomonadati</taxon>
        <taxon>Pseudomonadota</taxon>
        <taxon>Alphaproteobacteria</taxon>
        <taxon>Hyphomicrobiales</taxon>
        <taxon>Rhizobiaceae</taxon>
        <taxon>Metarhizobium</taxon>
    </lineage>
</organism>
<comment type="caution">
    <text evidence="2">The sequence shown here is derived from an EMBL/GenBank/DDBJ whole genome shotgun (WGS) entry which is preliminary data.</text>
</comment>
<sequence>MAEQETFADHPRARLRYEAGDFAAIYAVGDVHGCYNEMIEAERRILADSATEKGPVLVVYLGDYIDRGPASNAVVEHICSVPPAGLERITLCGNHEDTFLRFLDAPADHRGWLDWGGHEMLASYGVDVTHILQTSRSFEAVAEAAMEAIPERHIRLLRALPALLEVGKLVFVHAGIRPGVAIEEQTDRDLLWIREPFLSEGAGLPLLVIHGHTPTDEPVFAKGRIGIDTAAFATGTLTVLKVAGNHARIL</sequence>
<dbReference type="GO" id="GO:0008803">
    <property type="term" value="F:bis(5'-nucleosyl)-tetraphosphatase (symmetrical) activity"/>
    <property type="evidence" value="ECO:0007669"/>
    <property type="project" value="TreeGrafter"/>
</dbReference>
<reference evidence="2 3" key="1">
    <citation type="submission" date="2018-05" db="EMBL/GenBank/DDBJ databases">
        <title>The draft genome of strain NS-104.</title>
        <authorList>
            <person name="Hang P."/>
            <person name="Jiang J."/>
        </authorList>
    </citation>
    <scope>NUCLEOTIDE SEQUENCE [LARGE SCALE GENOMIC DNA]</scope>
    <source>
        <strain evidence="2 3">NS-104</strain>
    </source>
</reference>
<gene>
    <name evidence="2" type="ORF">DEM27_05470</name>
</gene>
<dbReference type="InterPro" id="IPR029052">
    <property type="entry name" value="Metallo-depent_PP-like"/>
</dbReference>
<dbReference type="AlphaFoldDB" id="A0A2U2DUW2"/>
<dbReference type="Gene3D" id="3.60.21.10">
    <property type="match status" value="1"/>
</dbReference>
<dbReference type="OrthoDB" id="9807890at2"/>
<dbReference type="Proteomes" id="UP000245252">
    <property type="component" value="Unassembled WGS sequence"/>
</dbReference>
<dbReference type="Pfam" id="PF00149">
    <property type="entry name" value="Metallophos"/>
    <property type="match status" value="1"/>
</dbReference>
<keyword evidence="3" id="KW-1185">Reference proteome</keyword>
<dbReference type="GO" id="GO:0110154">
    <property type="term" value="P:RNA decapping"/>
    <property type="evidence" value="ECO:0007669"/>
    <property type="project" value="TreeGrafter"/>
</dbReference>
<accession>A0A2U2DUW2</accession>
<evidence type="ECO:0000259" key="1">
    <source>
        <dbReference type="Pfam" id="PF00149"/>
    </source>
</evidence>
<proteinExistence type="predicted"/>
<evidence type="ECO:0000313" key="3">
    <source>
        <dbReference type="Proteomes" id="UP000245252"/>
    </source>
</evidence>
<dbReference type="InterPro" id="IPR004843">
    <property type="entry name" value="Calcineurin-like_PHP"/>
</dbReference>
<protein>
    <submittedName>
        <fullName evidence="2">Serine/threonine protein phosphatase</fullName>
    </submittedName>
</protein>
<name>A0A2U2DUW2_9HYPH</name>
<evidence type="ECO:0000313" key="2">
    <source>
        <dbReference type="EMBL" id="PWE57092.1"/>
    </source>
</evidence>
<dbReference type="PANTHER" id="PTHR42850">
    <property type="entry name" value="METALLOPHOSPHOESTERASE"/>
    <property type="match status" value="1"/>
</dbReference>